<dbReference type="OrthoDB" id="52787at2157"/>
<reference evidence="3 4" key="1">
    <citation type="submission" date="2020-10" db="EMBL/GenBank/DDBJ databases">
        <title>Complete genome sequence of Thermosphaera aggregans strain 3507.</title>
        <authorList>
            <person name="Zayulina K.S."/>
            <person name="Elcheninov A.G."/>
            <person name="Toshchakov S.V."/>
            <person name="Kublanov I.V."/>
            <person name="Kochetkova T.V."/>
        </authorList>
    </citation>
    <scope>NUCLEOTIDE SEQUENCE [LARGE SCALE GENOMIC DNA]</scope>
    <source>
        <strain evidence="3 4">3507</strain>
    </source>
</reference>
<dbReference type="Pfam" id="PF00016">
    <property type="entry name" value="RuBisCO_large"/>
    <property type="match status" value="1"/>
</dbReference>
<sequence>MFLKPMRIDYEDILDVLYETIDIDKYIIAHYIIEAPVGFPPDMIARAFAAEQTTGTWIRTPAETVEMRKNLGGKVVGLYEIPDYETETPKEGYRRFLVSIAFPWVNFENDLSTMFSAVTGNIMAFGRIKLVDVWMPPAYIKLFKGPKYGIEGLRTLMRVHDRPLIVAMVKPCVYYPADVGAKLAYEAWVGGVDVIKDDELLANQSFNKVEERVVKFMEMLERAEQETGEKKLYTVNITSDPPKLFELAEKVKQLGGNALMVNAYSVGLGAFKNLAEDPSVNMPILAHTPDYVAMSYVSPYSGISSILVAGKLIRIAGADMVIYPGPYGKVPTFTKEKYLRVAKYLRAPMSGLKQTLPCPSGGNTQLEVPKLVGDLGVDIGIAAGGAIHAHPWGSKAGAKSMRQAIDAVLKGIPLEEYAKEAPELNAAIEAYKKGALAIMLGL</sequence>
<dbReference type="InterPro" id="IPR033966">
    <property type="entry name" value="RuBisCO"/>
</dbReference>
<evidence type="ECO:0000313" key="3">
    <source>
        <dbReference type="EMBL" id="QOR93987.1"/>
    </source>
</evidence>
<dbReference type="Gene3D" id="3.20.20.110">
    <property type="entry name" value="Ribulose bisphosphate carboxylase, large subunit, C-terminal domain"/>
    <property type="match status" value="1"/>
</dbReference>
<proteinExistence type="predicted"/>
<dbReference type="InterPro" id="IPR036422">
    <property type="entry name" value="RuBisCO_lsu_N_sf"/>
</dbReference>
<dbReference type="Pfam" id="PF02788">
    <property type="entry name" value="RuBisCO_large_N"/>
    <property type="match status" value="1"/>
</dbReference>
<dbReference type="SFLD" id="SFLDS00014">
    <property type="entry name" value="RuBisCO"/>
    <property type="match status" value="1"/>
</dbReference>
<feature type="domain" description="Ribulose bisphosphate carboxylase large subunit C-terminal" evidence="1">
    <location>
        <begin position="149"/>
        <end position="431"/>
    </location>
</feature>
<protein>
    <submittedName>
        <fullName evidence="3">Ribulose 1,5-bisphosphate carboxylase</fullName>
    </submittedName>
</protein>
<evidence type="ECO:0000259" key="1">
    <source>
        <dbReference type="Pfam" id="PF00016"/>
    </source>
</evidence>
<dbReference type="PANTHER" id="PTHR42704:SF17">
    <property type="entry name" value="RIBULOSE BISPHOSPHATE CARBOXYLASE LARGE CHAIN"/>
    <property type="match status" value="1"/>
</dbReference>
<dbReference type="GO" id="GO:0016984">
    <property type="term" value="F:ribulose-bisphosphate carboxylase activity"/>
    <property type="evidence" value="ECO:0007669"/>
    <property type="project" value="InterPro"/>
</dbReference>
<dbReference type="GO" id="GO:0000287">
    <property type="term" value="F:magnesium ion binding"/>
    <property type="evidence" value="ECO:0007669"/>
    <property type="project" value="InterPro"/>
</dbReference>
<gene>
    <name evidence="3" type="ORF">IMZ38_04920</name>
</gene>
<dbReference type="Proteomes" id="UP000593766">
    <property type="component" value="Chromosome"/>
</dbReference>
<keyword evidence="4" id="KW-1185">Reference proteome</keyword>
<dbReference type="InterPro" id="IPR000685">
    <property type="entry name" value="RuBisCO_lsu_C"/>
</dbReference>
<dbReference type="KEGG" id="tcs:IMZ38_04920"/>
<dbReference type="SUPFAM" id="SSF54966">
    <property type="entry name" value="RuBisCO, large subunit, small (N-terminal) domain"/>
    <property type="match status" value="1"/>
</dbReference>
<dbReference type="GO" id="GO:0015977">
    <property type="term" value="P:carbon fixation"/>
    <property type="evidence" value="ECO:0007669"/>
    <property type="project" value="InterPro"/>
</dbReference>
<evidence type="ECO:0000313" key="4">
    <source>
        <dbReference type="Proteomes" id="UP000593766"/>
    </source>
</evidence>
<dbReference type="InterPro" id="IPR036376">
    <property type="entry name" value="RuBisCO_lsu_C_sf"/>
</dbReference>
<dbReference type="Gene3D" id="3.30.70.150">
    <property type="entry name" value="RuBisCO large subunit, N-terminal domain"/>
    <property type="match status" value="1"/>
</dbReference>
<accession>A0A7M1UR35</accession>
<name>A0A7M1UR35_9CREN</name>
<dbReference type="InterPro" id="IPR017443">
    <property type="entry name" value="RuBisCO_lsu_fd_N"/>
</dbReference>
<dbReference type="EMBL" id="CP063144">
    <property type="protein sequence ID" value="QOR93987.1"/>
    <property type="molecule type" value="Genomic_DNA"/>
</dbReference>
<dbReference type="SUPFAM" id="SSF51649">
    <property type="entry name" value="RuBisCo, C-terminal domain"/>
    <property type="match status" value="1"/>
</dbReference>
<organism evidence="3 4">
    <name type="scientific">Thermosphaera chiliense</name>
    <dbReference type="NCBI Taxonomy" id="3402707"/>
    <lineage>
        <taxon>Archaea</taxon>
        <taxon>Thermoproteota</taxon>
        <taxon>Thermoprotei</taxon>
        <taxon>Desulfurococcales</taxon>
        <taxon>Desulfurococcaceae</taxon>
        <taxon>Thermosphaera</taxon>
    </lineage>
</organism>
<dbReference type="AlphaFoldDB" id="A0A7M1UR35"/>
<dbReference type="SFLD" id="SFLDG00301">
    <property type="entry name" value="RuBisCO-like_proteins"/>
    <property type="match status" value="1"/>
</dbReference>
<dbReference type="CDD" id="cd08205">
    <property type="entry name" value="RuBisCO_IV_RLP"/>
    <property type="match status" value="1"/>
</dbReference>
<dbReference type="PANTHER" id="PTHR42704">
    <property type="entry name" value="RIBULOSE BISPHOSPHATE CARBOXYLASE"/>
    <property type="match status" value="1"/>
</dbReference>
<evidence type="ECO:0000259" key="2">
    <source>
        <dbReference type="Pfam" id="PF02788"/>
    </source>
</evidence>
<feature type="domain" description="Ribulose bisphosphate carboxylase large subunit ferrodoxin-like N-terminal" evidence="2">
    <location>
        <begin position="24"/>
        <end position="139"/>
    </location>
</feature>